<keyword evidence="1" id="KW-0732">Signal</keyword>
<name>A0A9W5Y8K5_9FIRM</name>
<accession>A0A9W5Y8K5</accession>
<organism evidence="3 4">
    <name type="scientific">Vallitalea longa</name>
    <dbReference type="NCBI Taxonomy" id="2936439"/>
    <lineage>
        <taxon>Bacteria</taxon>
        <taxon>Bacillati</taxon>
        <taxon>Bacillota</taxon>
        <taxon>Clostridia</taxon>
        <taxon>Lachnospirales</taxon>
        <taxon>Vallitaleaceae</taxon>
        <taxon>Vallitalea</taxon>
    </lineage>
</organism>
<dbReference type="RefSeq" id="WP_281812816.1">
    <property type="nucleotide sequence ID" value="NZ_BRLB01000001.1"/>
</dbReference>
<dbReference type="Proteomes" id="UP001144256">
    <property type="component" value="Unassembled WGS sequence"/>
</dbReference>
<keyword evidence="4" id="KW-1185">Reference proteome</keyword>
<dbReference type="PANTHER" id="PTHR40446">
    <property type="entry name" value="N-ACETYLGLUCOSAMINE-1-PHOSPHODIESTER ALPHA-N-ACETYLGLUCOSAMINIDASE"/>
    <property type="match status" value="1"/>
</dbReference>
<reference evidence="3" key="1">
    <citation type="submission" date="2022-06" db="EMBL/GenBank/DDBJ databases">
        <title>Vallitalea longa sp. nov., an anaerobic bacterium isolated from marine sediment.</title>
        <authorList>
            <person name="Hirano S."/>
            <person name="Terahara T."/>
            <person name="Mori K."/>
            <person name="Hamada M."/>
            <person name="Matsumoto R."/>
            <person name="Kobayashi T."/>
        </authorList>
    </citation>
    <scope>NUCLEOTIDE SEQUENCE</scope>
    <source>
        <strain evidence="3">SH18-1</strain>
    </source>
</reference>
<dbReference type="Pfam" id="PF09992">
    <property type="entry name" value="NAGPA"/>
    <property type="match status" value="1"/>
</dbReference>
<gene>
    <name evidence="3" type="ORF">SH1V18_09790</name>
</gene>
<evidence type="ECO:0000256" key="1">
    <source>
        <dbReference type="SAM" id="SignalP"/>
    </source>
</evidence>
<comment type="caution">
    <text evidence="3">The sequence shown here is derived from an EMBL/GenBank/DDBJ whole genome shotgun (WGS) entry which is preliminary data.</text>
</comment>
<feature type="chain" id="PRO_5040866837" description="Phosphodiester glycosidase domain-containing protein" evidence="1">
    <location>
        <begin position="20"/>
        <end position="376"/>
    </location>
</feature>
<dbReference type="InterPro" id="IPR018711">
    <property type="entry name" value="NAGPA"/>
</dbReference>
<feature type="domain" description="Phosphodiester glycosidase" evidence="2">
    <location>
        <begin position="191"/>
        <end position="343"/>
    </location>
</feature>
<dbReference type="AlphaFoldDB" id="A0A9W5Y8K5"/>
<dbReference type="EMBL" id="BRLB01000001">
    <property type="protein sequence ID" value="GKX28499.1"/>
    <property type="molecule type" value="Genomic_DNA"/>
</dbReference>
<proteinExistence type="predicted"/>
<sequence>MFIKLIALINLCLSLFSYNEPVIYTNENVTLDRMVQQIHTLEVDINDPYVTIKNALSFGKAYGFEETSVMVNDNEAIAGVNGTFYTMYGHHLGLLIKDGKLETMAKDYSPIVAFLESGKVYIGDIKTEVKVEGKTNTITVDTMNDAAFEESWVLYSDIYGRTTRITRNSINYVIENNRVIDKIITDNPIDITRGSYILSRVTEDPEKYDLLTVNEEVEIEIIYNPDMGKIKEGFQSGGWLVKDSINVAKDYEPLMGNTNILNPRTALGVTEDNKIIIKVIDGRQPNYSYGITGKTCADIMLEEGCINAVYLDGGASSTMVYNKEVVNSPSMNTERKVAHSILIDYEKNDFMFMIDKIGEFIDNLLNDLFNFQESIS</sequence>
<evidence type="ECO:0000313" key="3">
    <source>
        <dbReference type="EMBL" id="GKX28499.1"/>
    </source>
</evidence>
<feature type="signal peptide" evidence="1">
    <location>
        <begin position="1"/>
        <end position="19"/>
    </location>
</feature>
<evidence type="ECO:0000313" key="4">
    <source>
        <dbReference type="Proteomes" id="UP001144256"/>
    </source>
</evidence>
<evidence type="ECO:0000259" key="2">
    <source>
        <dbReference type="Pfam" id="PF09992"/>
    </source>
</evidence>
<dbReference type="PANTHER" id="PTHR40446:SF2">
    <property type="entry name" value="N-ACETYLGLUCOSAMINE-1-PHOSPHODIESTER ALPHA-N-ACETYLGLUCOSAMINIDASE"/>
    <property type="match status" value="1"/>
</dbReference>
<protein>
    <recommendedName>
        <fullName evidence="2">Phosphodiester glycosidase domain-containing protein</fullName>
    </recommendedName>
</protein>